<dbReference type="CDD" id="cd04876">
    <property type="entry name" value="ACT_RelA-SpoT"/>
    <property type="match status" value="1"/>
</dbReference>
<dbReference type="SUPFAM" id="SSF81301">
    <property type="entry name" value="Nucleotidyltransferase"/>
    <property type="match status" value="1"/>
</dbReference>
<dbReference type="InterPro" id="IPR012676">
    <property type="entry name" value="TGS-like"/>
</dbReference>
<comment type="function">
    <text evidence="4">In eubacteria ppGpp (guanosine 3'-diphosphate 5'-diphosphate) is a mediator of the stringent response that coordinates a variety of cellular activities in response to changes in nutritional abundance.</text>
</comment>
<dbReference type="AlphaFoldDB" id="A0A9X5AP93"/>
<dbReference type="EMBL" id="WMQE01000014">
    <property type="protein sequence ID" value="MTK21286.1"/>
    <property type="molecule type" value="Genomic_DNA"/>
</dbReference>
<protein>
    <recommendedName>
        <fullName evidence="2">GTP diphosphokinase</fullName>
        <ecNumber evidence="2">2.7.6.5</ecNumber>
    </recommendedName>
</protein>
<dbReference type="Gene3D" id="3.30.460.10">
    <property type="entry name" value="Beta Polymerase, domain 2"/>
    <property type="match status" value="1"/>
</dbReference>
<dbReference type="GO" id="GO:0015969">
    <property type="term" value="P:guanosine tetraphosphate metabolic process"/>
    <property type="evidence" value="ECO:0007669"/>
    <property type="project" value="InterPro"/>
</dbReference>
<organism evidence="9 10">
    <name type="scientific">Turicibacter sanguinis</name>
    <dbReference type="NCBI Taxonomy" id="154288"/>
    <lineage>
        <taxon>Bacteria</taxon>
        <taxon>Bacillati</taxon>
        <taxon>Bacillota</taxon>
        <taxon>Erysipelotrichia</taxon>
        <taxon>Erysipelotrichales</taxon>
        <taxon>Turicibacteraceae</taxon>
        <taxon>Turicibacter</taxon>
    </lineage>
</organism>
<accession>A0A9X5AP93</accession>
<evidence type="ECO:0000256" key="3">
    <source>
        <dbReference type="ARBA" id="ARBA00048244"/>
    </source>
</evidence>
<dbReference type="GO" id="GO:0008728">
    <property type="term" value="F:GTP diphosphokinase activity"/>
    <property type="evidence" value="ECO:0007669"/>
    <property type="project" value="UniProtKB-EC"/>
</dbReference>
<comment type="caution">
    <text evidence="9">The sequence shown here is derived from an EMBL/GenBank/DDBJ whole genome shotgun (WGS) entry which is preliminary data.</text>
</comment>
<dbReference type="SUPFAM" id="SSF109604">
    <property type="entry name" value="HD-domain/PDEase-like"/>
    <property type="match status" value="1"/>
</dbReference>
<sequence>MYQLNGYDISIDHVLEQAKTYIKNPDSIAIIEKAFELAYQQHKTQLRKSGEPYIIHPIEVAYILAKWQTGPRTIASGLLHDIIEDTDITKEEIAELFDDEIANIVDGVTKLTKLSYKSKEKQQAENHRKMLLAMSKDIRVILVKLADRLHNIRTLKFLAPEKQCAIAHETMEIYVPIAHRLGMYRVKAELEDTSLRFLKPEDFYRIAQLIKQKKHEREAQIKEMEDEIKSALSEYQINFEIKGRIKNIYSVYKKMMTREKDFEEIYDLLALRLIVNSVPECYSALGIIHAHFKPIPNRFKDYIAMPKPNMYQSLHTTIIGPHGNVFEVQIRTKEMDDIAEQGVAAHWAYKENRQITPKQEQKEIQDKLKWYETLIAYQEEVNDAEKLMKLVKDDIFNANVYVFSPNGDVFDFPPGSTPLDFAYRIHTNLGHKTTGAIVNGKIVTLNYQMKTGDIVEIKSSRNSFGPSEDWLNIVQTSQARHKIRQYFNRIKREEYVNKGEEAFLKELASKDLSLSDLDIKKLLTAYKKQSIDKLEELYYQIGRGRLVAKTMLERYFADGKEVNDSELIQQINEAAKIKEEHRKKAKNRFGIIVDGLDNVDLRIGKCCHPVPGDPIVGYITKGSGITIHHAECHNIKTNGRIVPVEWDDEHSNSFSAKIRITALDRKNVLGDVIQKLTILNTNISELNAVSANDTTIINLSLSVRNVEQLISIVNTIKRVKDVFSVERIIQ</sequence>
<evidence type="ECO:0000259" key="6">
    <source>
        <dbReference type="PROSITE" id="PS51671"/>
    </source>
</evidence>
<evidence type="ECO:0000256" key="5">
    <source>
        <dbReference type="SAM" id="Coils"/>
    </source>
</evidence>
<dbReference type="PANTHER" id="PTHR21262:SF31">
    <property type="entry name" value="GTP PYROPHOSPHOKINASE"/>
    <property type="match status" value="1"/>
</dbReference>
<dbReference type="Gene3D" id="3.10.20.30">
    <property type="match status" value="1"/>
</dbReference>
<dbReference type="PROSITE" id="PS51671">
    <property type="entry name" value="ACT"/>
    <property type="match status" value="1"/>
</dbReference>
<name>A0A9X5AP93_9FIRM</name>
<dbReference type="EC" id="2.7.6.5" evidence="2"/>
<dbReference type="PANTHER" id="PTHR21262">
    <property type="entry name" value="GUANOSINE-3',5'-BIS DIPHOSPHATE 3'-PYROPHOSPHOHYDROLASE"/>
    <property type="match status" value="1"/>
</dbReference>
<evidence type="ECO:0000256" key="4">
    <source>
        <dbReference type="RuleBase" id="RU003847"/>
    </source>
</evidence>
<evidence type="ECO:0000256" key="2">
    <source>
        <dbReference type="ARBA" id="ARBA00013251"/>
    </source>
</evidence>
<feature type="domain" description="HD" evidence="7">
    <location>
        <begin position="53"/>
        <end position="152"/>
    </location>
</feature>
<reference evidence="9 10" key="1">
    <citation type="journal article" date="2019" name="Nat. Med.">
        <title>A library of human gut bacterial isolates paired with longitudinal multiomics data enables mechanistic microbiome research.</title>
        <authorList>
            <person name="Poyet M."/>
            <person name="Groussin M."/>
            <person name="Gibbons S.M."/>
            <person name="Avila-Pacheco J."/>
            <person name="Jiang X."/>
            <person name="Kearney S.M."/>
            <person name="Perrotta A.R."/>
            <person name="Berdy B."/>
            <person name="Zhao S."/>
            <person name="Lieberman T.D."/>
            <person name="Swanson P.K."/>
            <person name="Smith M."/>
            <person name="Roesemann S."/>
            <person name="Alexander J.E."/>
            <person name="Rich S.A."/>
            <person name="Livny J."/>
            <person name="Vlamakis H."/>
            <person name="Clish C."/>
            <person name="Bullock K."/>
            <person name="Deik A."/>
            <person name="Scott J."/>
            <person name="Pierce K.A."/>
            <person name="Xavier R.J."/>
            <person name="Alm E.J."/>
        </authorList>
    </citation>
    <scope>NUCLEOTIDE SEQUENCE [LARGE SCALE GENOMIC DNA]</scope>
    <source>
        <strain evidence="9 10">BIOML-A198</strain>
    </source>
</reference>
<dbReference type="Pfam" id="PF13291">
    <property type="entry name" value="ACT_4"/>
    <property type="match status" value="1"/>
</dbReference>
<dbReference type="InterPro" id="IPR006674">
    <property type="entry name" value="HD_domain"/>
</dbReference>
<dbReference type="Pfam" id="PF19296">
    <property type="entry name" value="RelA_AH_RIS"/>
    <property type="match status" value="1"/>
</dbReference>
<dbReference type="InterPro" id="IPR007685">
    <property type="entry name" value="RelA_SpoT"/>
</dbReference>
<evidence type="ECO:0000313" key="9">
    <source>
        <dbReference type="EMBL" id="MTK21286.1"/>
    </source>
</evidence>
<evidence type="ECO:0000259" key="8">
    <source>
        <dbReference type="PROSITE" id="PS51880"/>
    </source>
</evidence>
<dbReference type="SUPFAM" id="SSF55021">
    <property type="entry name" value="ACT-like"/>
    <property type="match status" value="1"/>
</dbReference>
<dbReference type="InterPro" id="IPR002912">
    <property type="entry name" value="ACT_dom"/>
</dbReference>
<dbReference type="FunFam" id="3.30.460.10:FF:000001">
    <property type="entry name" value="GTP pyrophosphokinase RelA"/>
    <property type="match status" value="1"/>
</dbReference>
<dbReference type="InterPro" id="IPR043519">
    <property type="entry name" value="NT_sf"/>
</dbReference>
<keyword evidence="5" id="KW-0175">Coiled coil</keyword>
<dbReference type="Gene3D" id="1.10.3210.10">
    <property type="entry name" value="Hypothetical protein af1432"/>
    <property type="match status" value="1"/>
</dbReference>
<comment type="similarity">
    <text evidence="4">Belongs to the relA/spoT family.</text>
</comment>
<dbReference type="NCBIfam" id="TIGR00691">
    <property type="entry name" value="spoT_relA"/>
    <property type="match status" value="1"/>
</dbReference>
<feature type="domain" description="TGS" evidence="8">
    <location>
        <begin position="397"/>
        <end position="459"/>
    </location>
</feature>
<dbReference type="RefSeq" id="WP_006784224.1">
    <property type="nucleotide sequence ID" value="NZ_JAMQUV010000015.1"/>
</dbReference>
<dbReference type="Proteomes" id="UP000487649">
    <property type="component" value="Unassembled WGS sequence"/>
</dbReference>
<dbReference type="Pfam" id="PF13328">
    <property type="entry name" value="HD_4"/>
    <property type="match status" value="1"/>
</dbReference>
<evidence type="ECO:0000259" key="7">
    <source>
        <dbReference type="PROSITE" id="PS51831"/>
    </source>
</evidence>
<comment type="catalytic activity">
    <reaction evidence="3">
        <text>GTP + ATP = guanosine 3'-diphosphate 5'-triphosphate + AMP</text>
        <dbReference type="Rhea" id="RHEA:22088"/>
        <dbReference type="ChEBI" id="CHEBI:30616"/>
        <dbReference type="ChEBI" id="CHEBI:37565"/>
        <dbReference type="ChEBI" id="CHEBI:142410"/>
        <dbReference type="ChEBI" id="CHEBI:456215"/>
        <dbReference type="EC" id="2.7.6.5"/>
    </reaction>
</comment>
<dbReference type="InterPro" id="IPR033655">
    <property type="entry name" value="TGS_RelA/SpoT"/>
</dbReference>
<dbReference type="FunFam" id="3.10.20.30:FF:000002">
    <property type="entry name" value="GTP pyrophosphokinase (RelA/SpoT)"/>
    <property type="match status" value="1"/>
</dbReference>
<dbReference type="CDD" id="cd05399">
    <property type="entry name" value="NT_Rel-Spo_like"/>
    <property type="match status" value="1"/>
</dbReference>
<feature type="domain" description="ACT" evidence="6">
    <location>
        <begin position="657"/>
        <end position="730"/>
    </location>
</feature>
<dbReference type="SMART" id="SM00954">
    <property type="entry name" value="RelA_SpoT"/>
    <property type="match status" value="1"/>
</dbReference>
<dbReference type="Gene3D" id="3.30.70.260">
    <property type="match status" value="1"/>
</dbReference>
<dbReference type="PROSITE" id="PS51880">
    <property type="entry name" value="TGS"/>
    <property type="match status" value="1"/>
</dbReference>
<proteinExistence type="inferred from homology"/>
<dbReference type="CDD" id="cd01668">
    <property type="entry name" value="TGS_RSH"/>
    <property type="match status" value="1"/>
</dbReference>
<feature type="coiled-coil region" evidence="5">
    <location>
        <begin position="207"/>
        <end position="234"/>
    </location>
</feature>
<gene>
    <name evidence="9" type="ORF">GMA92_07620</name>
</gene>
<dbReference type="GO" id="GO:0005886">
    <property type="term" value="C:plasma membrane"/>
    <property type="evidence" value="ECO:0007669"/>
    <property type="project" value="TreeGrafter"/>
</dbReference>
<dbReference type="InterPro" id="IPR004095">
    <property type="entry name" value="TGS"/>
</dbReference>
<dbReference type="FunFam" id="1.10.3210.10:FF:000001">
    <property type="entry name" value="GTP pyrophosphokinase RelA"/>
    <property type="match status" value="1"/>
</dbReference>
<dbReference type="Pfam" id="PF04607">
    <property type="entry name" value="RelA_SpoT"/>
    <property type="match status" value="1"/>
</dbReference>
<dbReference type="CDD" id="cd00077">
    <property type="entry name" value="HDc"/>
    <property type="match status" value="1"/>
</dbReference>
<dbReference type="InterPro" id="IPR045600">
    <property type="entry name" value="RelA/SpoT_AH_RIS"/>
</dbReference>
<dbReference type="PROSITE" id="PS51831">
    <property type="entry name" value="HD"/>
    <property type="match status" value="1"/>
</dbReference>
<dbReference type="SMART" id="SM00471">
    <property type="entry name" value="HDc"/>
    <property type="match status" value="1"/>
</dbReference>
<evidence type="ECO:0000313" key="10">
    <source>
        <dbReference type="Proteomes" id="UP000487649"/>
    </source>
</evidence>
<dbReference type="Pfam" id="PF02824">
    <property type="entry name" value="TGS"/>
    <property type="match status" value="1"/>
</dbReference>
<dbReference type="InterPro" id="IPR045865">
    <property type="entry name" value="ACT-like_dom_sf"/>
</dbReference>
<dbReference type="InterPro" id="IPR012675">
    <property type="entry name" value="Beta-grasp_dom_sf"/>
</dbReference>
<dbReference type="InterPro" id="IPR003607">
    <property type="entry name" value="HD/PDEase_dom"/>
</dbReference>
<comment type="pathway">
    <text evidence="1">Purine metabolism; ppGpp biosynthesis; ppGpp from GTP: step 1/2.</text>
</comment>
<dbReference type="InterPro" id="IPR004811">
    <property type="entry name" value="RelA/Spo_fam"/>
</dbReference>
<dbReference type="SUPFAM" id="SSF81271">
    <property type="entry name" value="TGS-like"/>
    <property type="match status" value="1"/>
</dbReference>
<evidence type="ECO:0000256" key="1">
    <source>
        <dbReference type="ARBA" id="ARBA00004976"/>
    </source>
</evidence>